<keyword evidence="3" id="KW-1185">Reference proteome</keyword>
<feature type="transmembrane region" description="Helical" evidence="1">
    <location>
        <begin position="126"/>
        <end position="146"/>
    </location>
</feature>
<sequence>MNAFVRTMRFVGDLDDEFYDDERQRDVWNEASAIGFQLFQWASLIGAAVLPWVSGSTGARVSLGILVTLTVINLLTIAYSAARRVNLYTAAKVNRVRGLVVAALLAFGYVSALVKLQPETFSDASSWAGGVVGAVAGGGLVGIVIWRMKRRNAKFENEEV</sequence>
<dbReference type="Proteomes" id="UP000077519">
    <property type="component" value="Unassembled WGS sequence"/>
</dbReference>
<protein>
    <recommendedName>
        <fullName evidence="4">DUF2029 domain-containing protein</fullName>
    </recommendedName>
</protein>
<reference evidence="2 3" key="1">
    <citation type="submission" date="2016-03" db="EMBL/GenBank/DDBJ databases">
        <title>Genome sequence of Rhodococcus kyotonensis KB10.</title>
        <authorList>
            <person name="Jeong H."/>
            <person name="Hong C.E."/>
            <person name="Jo S.H."/>
            <person name="Park J.M."/>
        </authorList>
    </citation>
    <scope>NUCLEOTIDE SEQUENCE [LARGE SCALE GENOMIC DNA]</scope>
    <source>
        <strain evidence="2 3">KB10</strain>
    </source>
</reference>
<feature type="transmembrane region" description="Helical" evidence="1">
    <location>
        <begin position="94"/>
        <end position="114"/>
    </location>
</feature>
<dbReference type="AlphaFoldDB" id="A0A177YAF9"/>
<keyword evidence="1" id="KW-0812">Transmembrane</keyword>
<comment type="caution">
    <text evidence="2">The sequence shown here is derived from an EMBL/GenBank/DDBJ whole genome shotgun (WGS) entry which is preliminary data.</text>
</comment>
<gene>
    <name evidence="2" type="ORF">A3K89_25030</name>
</gene>
<accession>A0A177YAF9</accession>
<name>A0A177YAF9_9NOCA</name>
<evidence type="ECO:0000313" key="2">
    <source>
        <dbReference type="EMBL" id="OAK52088.1"/>
    </source>
</evidence>
<evidence type="ECO:0000313" key="3">
    <source>
        <dbReference type="Proteomes" id="UP000077519"/>
    </source>
</evidence>
<feature type="transmembrane region" description="Helical" evidence="1">
    <location>
        <begin position="33"/>
        <end position="53"/>
    </location>
</feature>
<keyword evidence="1" id="KW-0472">Membrane</keyword>
<keyword evidence="1" id="KW-1133">Transmembrane helix</keyword>
<dbReference type="EMBL" id="LVHI01000026">
    <property type="protein sequence ID" value="OAK52088.1"/>
    <property type="molecule type" value="Genomic_DNA"/>
</dbReference>
<organism evidence="2 3">
    <name type="scientific">Rhodococcoides kyotonense</name>
    <dbReference type="NCBI Taxonomy" id="398843"/>
    <lineage>
        <taxon>Bacteria</taxon>
        <taxon>Bacillati</taxon>
        <taxon>Actinomycetota</taxon>
        <taxon>Actinomycetes</taxon>
        <taxon>Mycobacteriales</taxon>
        <taxon>Nocardiaceae</taxon>
        <taxon>Rhodococcoides</taxon>
    </lineage>
</organism>
<proteinExistence type="predicted"/>
<evidence type="ECO:0008006" key="4">
    <source>
        <dbReference type="Google" id="ProtNLM"/>
    </source>
</evidence>
<evidence type="ECO:0000256" key="1">
    <source>
        <dbReference type="SAM" id="Phobius"/>
    </source>
</evidence>
<feature type="transmembrane region" description="Helical" evidence="1">
    <location>
        <begin position="59"/>
        <end position="82"/>
    </location>
</feature>
<dbReference type="RefSeq" id="WP_068429496.1">
    <property type="nucleotide sequence ID" value="NZ_LVHI01000026.1"/>
</dbReference>